<evidence type="ECO:0000256" key="2">
    <source>
        <dbReference type="ARBA" id="ARBA00023136"/>
    </source>
</evidence>
<evidence type="ECO:0000256" key="1">
    <source>
        <dbReference type="ARBA" id="ARBA00004370"/>
    </source>
</evidence>
<dbReference type="Proteomes" id="UP000286208">
    <property type="component" value="Unassembled WGS sequence"/>
</dbReference>
<gene>
    <name evidence="5" type="ORF">EGT67_19295</name>
</gene>
<feature type="region of interest" description="Disordered" evidence="3">
    <location>
        <begin position="1"/>
        <end position="110"/>
    </location>
</feature>
<dbReference type="PANTHER" id="PTHR37042:SF4">
    <property type="entry name" value="OUTER MEMBRANE PROTEIN RV1973"/>
    <property type="match status" value="1"/>
</dbReference>
<proteinExistence type="predicted"/>
<comment type="subcellular location">
    <subcellularLocation>
        <location evidence="1">Membrane</location>
    </subcellularLocation>
</comment>
<keyword evidence="4" id="KW-1133">Transmembrane helix</keyword>
<feature type="compositionally biased region" description="Low complexity" evidence="3">
    <location>
        <begin position="22"/>
        <end position="40"/>
    </location>
</feature>
<dbReference type="EMBL" id="RKLP01000010">
    <property type="protein sequence ID" value="RVW08070.1"/>
    <property type="molecule type" value="Genomic_DNA"/>
</dbReference>
<evidence type="ECO:0000256" key="4">
    <source>
        <dbReference type="SAM" id="Phobius"/>
    </source>
</evidence>
<evidence type="ECO:0000256" key="3">
    <source>
        <dbReference type="SAM" id="MobiDB-lite"/>
    </source>
</evidence>
<dbReference type="AlphaFoldDB" id="A0A438BAQ7"/>
<accession>A0A438BAQ7</accession>
<feature type="compositionally biased region" description="Basic and acidic residues" evidence="3">
    <location>
        <begin position="1"/>
        <end position="12"/>
    </location>
</feature>
<dbReference type="OrthoDB" id="4774723at2"/>
<feature type="compositionally biased region" description="Pro residues" evidence="3">
    <location>
        <begin position="41"/>
        <end position="50"/>
    </location>
</feature>
<keyword evidence="4" id="KW-0812">Transmembrane</keyword>
<sequence length="269" mass="27621">MTIDKAAEREVGGRQARRRASRPAGPSGAEPTSSEVTTPATPAPTAPLPEPEGVSVTAAPPAPPRYDAVRTPDTPPAAAGVPDAAEETASPVVEADASAGADSDEPPTKPSKAQLILGVLAGVVIVALVAAITVLLIDRKQASDLAAERAKYVDIARATAINISTLRSDSAKEDLDKLFEGTTGPLRADLDARLDDFAGVVSKLNVSTTGEVVEAGLESEAGNCKTSLVAVKANQKNADEAPVDKSFRLRVVICDEGGKLLASNVEFVP</sequence>
<protein>
    <submittedName>
        <fullName evidence="5">Mammalian cell entry protein</fullName>
    </submittedName>
</protein>
<organism evidence="5 6">
    <name type="scientific">Prescottella agglutinans</name>
    <dbReference type="NCBI Taxonomy" id="1644129"/>
    <lineage>
        <taxon>Bacteria</taxon>
        <taxon>Bacillati</taxon>
        <taxon>Actinomycetota</taxon>
        <taxon>Actinomycetes</taxon>
        <taxon>Mycobacteriales</taxon>
        <taxon>Nocardiaceae</taxon>
        <taxon>Prescottella</taxon>
    </lineage>
</organism>
<evidence type="ECO:0000313" key="5">
    <source>
        <dbReference type="EMBL" id="RVW08070.1"/>
    </source>
</evidence>
<comment type="caution">
    <text evidence="5">The sequence shown here is derived from an EMBL/GenBank/DDBJ whole genome shotgun (WGS) entry which is preliminary data.</text>
</comment>
<keyword evidence="6" id="KW-1185">Reference proteome</keyword>
<keyword evidence="2 4" id="KW-0472">Membrane</keyword>
<dbReference type="PANTHER" id="PTHR37042">
    <property type="entry name" value="OUTER MEMBRANE PROTEIN RV1973"/>
    <property type="match status" value="1"/>
</dbReference>
<name>A0A438BAQ7_9NOCA</name>
<dbReference type="RefSeq" id="WP_127917701.1">
    <property type="nucleotide sequence ID" value="NZ_RKLP01000010.1"/>
</dbReference>
<reference evidence="5 6" key="1">
    <citation type="submission" date="2018-11" db="EMBL/GenBank/DDBJ databases">
        <title>Rhodococcus spongicola sp. nov. and Rhodococcus xishaensis sp. nov. from marine sponges.</title>
        <authorList>
            <person name="Li L."/>
            <person name="Lin H.W."/>
        </authorList>
    </citation>
    <scope>NUCLEOTIDE SEQUENCE [LARGE SCALE GENOMIC DNA]</scope>
    <source>
        <strain evidence="5 6">CCTCC AB2014297</strain>
    </source>
</reference>
<evidence type="ECO:0000313" key="6">
    <source>
        <dbReference type="Proteomes" id="UP000286208"/>
    </source>
</evidence>
<dbReference type="GO" id="GO:0016020">
    <property type="term" value="C:membrane"/>
    <property type="evidence" value="ECO:0007669"/>
    <property type="project" value="UniProtKB-SubCell"/>
</dbReference>
<feature type="transmembrane region" description="Helical" evidence="4">
    <location>
        <begin position="115"/>
        <end position="137"/>
    </location>
</feature>